<dbReference type="Proteomes" id="UP001152795">
    <property type="component" value="Unassembled WGS sequence"/>
</dbReference>
<dbReference type="PANTHER" id="PTHR47510:SF3">
    <property type="entry name" value="ENDO_EXONUCLEASE_PHOSPHATASE DOMAIN-CONTAINING PROTEIN"/>
    <property type="match status" value="1"/>
</dbReference>
<accession>A0A6S7II34</accession>
<comment type="caution">
    <text evidence="1">The sequence shown here is derived from an EMBL/GenBank/DDBJ whole genome shotgun (WGS) entry which is preliminary data.</text>
</comment>
<reference evidence="1" key="1">
    <citation type="submission" date="2020-04" db="EMBL/GenBank/DDBJ databases">
        <authorList>
            <person name="Alioto T."/>
            <person name="Alioto T."/>
            <person name="Gomez Garrido J."/>
        </authorList>
    </citation>
    <scope>NUCLEOTIDE SEQUENCE</scope>
    <source>
        <strain evidence="1">A484AB</strain>
    </source>
</reference>
<dbReference type="PANTHER" id="PTHR47510">
    <property type="entry name" value="REVERSE TRANSCRIPTASE DOMAIN-CONTAINING PROTEIN"/>
    <property type="match status" value="1"/>
</dbReference>
<dbReference type="EMBL" id="CACRXK020010109">
    <property type="protein sequence ID" value="CAB4018654.1"/>
    <property type="molecule type" value="Genomic_DNA"/>
</dbReference>
<evidence type="ECO:0000313" key="2">
    <source>
        <dbReference type="Proteomes" id="UP001152795"/>
    </source>
</evidence>
<proteinExistence type="predicted"/>
<keyword evidence="2" id="KW-1185">Reference proteome</keyword>
<dbReference type="OrthoDB" id="10068389at2759"/>
<gene>
    <name evidence="1" type="ORF">PACLA_8A027926</name>
</gene>
<organism evidence="1 2">
    <name type="scientific">Paramuricea clavata</name>
    <name type="common">Red gorgonian</name>
    <name type="synonym">Violescent sea-whip</name>
    <dbReference type="NCBI Taxonomy" id="317549"/>
    <lineage>
        <taxon>Eukaryota</taxon>
        <taxon>Metazoa</taxon>
        <taxon>Cnidaria</taxon>
        <taxon>Anthozoa</taxon>
        <taxon>Octocorallia</taxon>
        <taxon>Malacalcyonacea</taxon>
        <taxon>Plexauridae</taxon>
        <taxon>Paramuricea</taxon>
    </lineage>
</organism>
<dbReference type="AlphaFoldDB" id="A0A6S7II34"/>
<sequence>MATDTKQSTCGVAIYQIVPGTPHYLGLVNHIPETSGQIVQKYQYYCGGKRTLTKREFAVDIPLFLPISLEFLCHEGDCHRCHTDTSFCDSDRRKLSIPKAPPKTVFTRHYKNYNVNQFNNDLSEVFSLPLDSAILTDPNALWNDFKNKFLSVADKHAPIRQRRVKSEYKPWLTNEIKQMSYRRDYRKKQSIKLRSAYYDKAYKRCKNKLNNLIKETKQEYFRDKLSNAKNSKESWRTINELLNKKPKTLEVKELDINGQLITDDDKIADAFNQYFSTIGSTLSDKITGNCTDPMNFVTPLDGSIFNFTSITLQETIDALNEIKTKKSPGLDGISISCRKTGIPAAKFILEVEWHSCGTAVWLPSSTFY</sequence>
<protein>
    <submittedName>
        <fullName evidence="1">Uncharacterized protein</fullName>
    </submittedName>
</protein>
<name>A0A6S7II34_PARCT</name>
<evidence type="ECO:0000313" key="1">
    <source>
        <dbReference type="EMBL" id="CAB4018654.1"/>
    </source>
</evidence>